<dbReference type="AlphaFoldDB" id="A0A4D9F933"/>
<proteinExistence type="predicted"/>
<reference evidence="1 2" key="1">
    <citation type="submission" date="2019-04" db="EMBL/GenBank/DDBJ databases">
        <title>Draft genome of the big-headed turtle Platysternon megacephalum.</title>
        <authorList>
            <person name="Gong S."/>
        </authorList>
    </citation>
    <scope>NUCLEOTIDE SEQUENCE [LARGE SCALE GENOMIC DNA]</scope>
    <source>
        <strain evidence="1">DO16091913</strain>
        <tissue evidence="1">Muscle</tissue>
    </source>
</reference>
<protein>
    <submittedName>
        <fullName evidence="1">Mitochondrial inner membrane organizing system protein 1</fullName>
    </submittedName>
</protein>
<dbReference type="Proteomes" id="UP000297703">
    <property type="component" value="Unassembled WGS sequence"/>
</dbReference>
<organism evidence="1 2">
    <name type="scientific">Platysternon megacephalum</name>
    <name type="common">big-headed turtle</name>
    <dbReference type="NCBI Taxonomy" id="55544"/>
    <lineage>
        <taxon>Eukaryota</taxon>
        <taxon>Metazoa</taxon>
        <taxon>Chordata</taxon>
        <taxon>Craniata</taxon>
        <taxon>Vertebrata</taxon>
        <taxon>Euteleostomi</taxon>
        <taxon>Archelosauria</taxon>
        <taxon>Testudinata</taxon>
        <taxon>Testudines</taxon>
        <taxon>Cryptodira</taxon>
        <taxon>Durocryptodira</taxon>
        <taxon>Testudinoidea</taxon>
        <taxon>Platysternidae</taxon>
        <taxon>Platysternon</taxon>
    </lineage>
</organism>
<reference evidence="1 2" key="2">
    <citation type="submission" date="2019-04" db="EMBL/GenBank/DDBJ databases">
        <title>The genome sequence of big-headed turtle.</title>
        <authorList>
            <person name="Gong S."/>
        </authorList>
    </citation>
    <scope>NUCLEOTIDE SEQUENCE [LARGE SCALE GENOMIC DNA]</scope>
    <source>
        <strain evidence="1">DO16091913</strain>
        <tissue evidence="1">Muscle</tissue>
    </source>
</reference>
<dbReference type="EMBL" id="QXTE01000013">
    <property type="protein sequence ID" value="TFK14054.1"/>
    <property type="molecule type" value="Genomic_DNA"/>
</dbReference>
<accession>A0A4D9F933</accession>
<sequence>MKSKSTKVPSFWRFISHNSYMETLQSPGNIKVSSKLVFINSETEPTKLLYENVPNRRKTILVLAMNEKTQSMNMVIRNKELQEADLKTLHWFFQVYYFVFKWLSVQKVITTQRLLSEELPFRDLLLKI</sequence>
<evidence type="ECO:0000313" key="1">
    <source>
        <dbReference type="EMBL" id="TFK14054.1"/>
    </source>
</evidence>
<name>A0A4D9F933_9SAUR</name>
<keyword evidence="2" id="KW-1185">Reference proteome</keyword>
<evidence type="ECO:0000313" key="2">
    <source>
        <dbReference type="Proteomes" id="UP000297703"/>
    </source>
</evidence>
<comment type="caution">
    <text evidence="1">The sequence shown here is derived from an EMBL/GenBank/DDBJ whole genome shotgun (WGS) entry which is preliminary data.</text>
</comment>
<gene>
    <name evidence="1" type="ORF">DR999_PMT02491</name>
</gene>